<protein>
    <recommendedName>
        <fullName evidence="4">Acyl-CoA dehydrogenase</fullName>
    </recommendedName>
</protein>
<feature type="compositionally biased region" description="Acidic residues" evidence="1">
    <location>
        <begin position="59"/>
        <end position="75"/>
    </location>
</feature>
<sequence>MPMKRGSGNLDFGPGADSDDEDTESETEAQDEPIQDTDSESDRPVTNSPPAEPEPQVESADDPDEDSSEGEAENNEGDREQFPYFVRRSNVGDERDERIEVHLRKAVHSQESAFRSQLADELGTEEVSKTDAREFALKFAFENPEGVAELMREEGFGLID</sequence>
<dbReference type="RefSeq" id="WP_207225342.1">
    <property type="nucleotide sequence ID" value="NZ_SHMP01000009.1"/>
</dbReference>
<gene>
    <name evidence="2" type="ORF">BDK88_4060</name>
</gene>
<dbReference type="Proteomes" id="UP000291097">
    <property type="component" value="Unassembled WGS sequence"/>
</dbReference>
<dbReference type="Pfam" id="PF25925">
    <property type="entry name" value="DUF7970"/>
    <property type="match status" value="1"/>
</dbReference>
<name>A0A482Y6A5_9EURY</name>
<comment type="caution">
    <text evidence="2">The sequence shown here is derived from an EMBL/GenBank/DDBJ whole genome shotgun (WGS) entry which is preliminary data.</text>
</comment>
<evidence type="ECO:0008006" key="4">
    <source>
        <dbReference type="Google" id="ProtNLM"/>
    </source>
</evidence>
<organism evidence="2 3">
    <name type="scientific">Natrinema hispanicum</name>
    <dbReference type="NCBI Taxonomy" id="392421"/>
    <lineage>
        <taxon>Archaea</taxon>
        <taxon>Methanobacteriati</taxon>
        <taxon>Methanobacteriota</taxon>
        <taxon>Stenosarchaea group</taxon>
        <taxon>Halobacteria</taxon>
        <taxon>Halobacteriales</taxon>
        <taxon>Natrialbaceae</taxon>
        <taxon>Natrinema</taxon>
    </lineage>
</organism>
<evidence type="ECO:0000313" key="3">
    <source>
        <dbReference type="Proteomes" id="UP000291097"/>
    </source>
</evidence>
<reference evidence="2 3" key="1">
    <citation type="submission" date="2019-02" db="EMBL/GenBank/DDBJ databases">
        <title>Genomic Encyclopedia of Archaeal and Bacterial Type Strains, Phase II (KMG-II): from individual species to whole genera.</title>
        <authorList>
            <person name="Goeker M."/>
        </authorList>
    </citation>
    <scope>NUCLEOTIDE SEQUENCE [LARGE SCALE GENOMIC DNA]</scope>
    <source>
        <strain evidence="2 3">DSM 18328</strain>
    </source>
</reference>
<dbReference type="OrthoDB" id="324938at2157"/>
<evidence type="ECO:0000313" key="2">
    <source>
        <dbReference type="EMBL" id="RZV06104.1"/>
    </source>
</evidence>
<dbReference type="AlphaFoldDB" id="A0A482Y6A5"/>
<proteinExistence type="predicted"/>
<dbReference type="InterPro" id="IPR058276">
    <property type="entry name" value="DUF7970"/>
</dbReference>
<feature type="compositionally biased region" description="Acidic residues" evidence="1">
    <location>
        <begin position="17"/>
        <end position="39"/>
    </location>
</feature>
<accession>A0A482Y6A5</accession>
<dbReference type="EMBL" id="SHMP01000009">
    <property type="protein sequence ID" value="RZV06104.1"/>
    <property type="molecule type" value="Genomic_DNA"/>
</dbReference>
<feature type="region of interest" description="Disordered" evidence="1">
    <location>
        <begin position="1"/>
        <end position="89"/>
    </location>
</feature>
<evidence type="ECO:0000256" key="1">
    <source>
        <dbReference type="SAM" id="MobiDB-lite"/>
    </source>
</evidence>